<proteinExistence type="predicted"/>
<dbReference type="Proteomes" id="UP000269721">
    <property type="component" value="Unassembled WGS sequence"/>
</dbReference>
<dbReference type="EMBL" id="KZ999295">
    <property type="protein sequence ID" value="RKO85217.1"/>
    <property type="molecule type" value="Genomic_DNA"/>
</dbReference>
<name>A0A4V1IQ39_9FUNG</name>
<evidence type="ECO:0000313" key="1">
    <source>
        <dbReference type="EMBL" id="RKO85217.1"/>
    </source>
</evidence>
<accession>A0A4V1IQ39</accession>
<reference evidence="2" key="1">
    <citation type="journal article" date="2018" name="Nat. Microbiol.">
        <title>Leveraging single-cell genomics to expand the fungal tree of life.</title>
        <authorList>
            <person name="Ahrendt S.R."/>
            <person name="Quandt C.A."/>
            <person name="Ciobanu D."/>
            <person name="Clum A."/>
            <person name="Salamov A."/>
            <person name="Andreopoulos B."/>
            <person name="Cheng J.F."/>
            <person name="Woyke T."/>
            <person name="Pelin A."/>
            <person name="Henrissat B."/>
            <person name="Reynolds N.K."/>
            <person name="Benny G.L."/>
            <person name="Smith M.E."/>
            <person name="James T.Y."/>
            <person name="Grigoriev I.V."/>
        </authorList>
    </citation>
    <scope>NUCLEOTIDE SEQUENCE [LARGE SCALE GENOMIC DNA]</scope>
</reference>
<gene>
    <name evidence="1" type="ORF">BDK51DRAFT_48220</name>
</gene>
<protein>
    <submittedName>
        <fullName evidence="1">Uncharacterized protein</fullName>
    </submittedName>
</protein>
<dbReference type="AlphaFoldDB" id="A0A4V1IQ39"/>
<sequence length="158" mass="16782">MEQTLDSPTSFQNMFLGAHFFALVASGQATTITSTGHDDERPLATDHASDRVCSLAESSGGDGGMHVKAGLDTWIEFLRVAEGTPGIKVCIHCDKKKHAGAATSIGRYHATAWASASGMSSRNSMIEMSSSAKTPATRGDSANTARDPYVEYWQVSPI</sequence>
<organism evidence="1 2">
    <name type="scientific">Blyttiomyces helicus</name>
    <dbReference type="NCBI Taxonomy" id="388810"/>
    <lineage>
        <taxon>Eukaryota</taxon>
        <taxon>Fungi</taxon>
        <taxon>Fungi incertae sedis</taxon>
        <taxon>Chytridiomycota</taxon>
        <taxon>Chytridiomycota incertae sedis</taxon>
        <taxon>Chytridiomycetes</taxon>
        <taxon>Chytridiomycetes incertae sedis</taxon>
        <taxon>Blyttiomyces</taxon>
    </lineage>
</organism>
<evidence type="ECO:0000313" key="2">
    <source>
        <dbReference type="Proteomes" id="UP000269721"/>
    </source>
</evidence>
<keyword evidence="2" id="KW-1185">Reference proteome</keyword>